<reference evidence="7" key="1">
    <citation type="submission" date="2022-10" db="EMBL/GenBank/DDBJ databases">
        <title>Vagococcus sp. isolated from poultry meat.</title>
        <authorList>
            <person name="Johansson P."/>
            <person name="Bjorkroth J."/>
        </authorList>
    </citation>
    <scope>NUCLEOTIDE SEQUENCE</scope>
    <source>
        <strain evidence="7">STAA11</strain>
    </source>
</reference>
<feature type="chain" id="PRO_5042138545" evidence="5">
    <location>
        <begin position="24"/>
        <end position="336"/>
    </location>
</feature>
<dbReference type="PANTHER" id="PTHR42987:SF7">
    <property type="entry name" value="SIGNAL PEPTIDE PEPTIDASE SPPA-RELATED"/>
    <property type="match status" value="1"/>
</dbReference>
<dbReference type="GO" id="GO:0006508">
    <property type="term" value="P:proteolysis"/>
    <property type="evidence" value="ECO:0007669"/>
    <property type="project" value="UniProtKB-KW"/>
</dbReference>
<comment type="similarity">
    <text evidence="1">Belongs to the peptidase S49 family.</text>
</comment>
<proteinExistence type="inferred from homology"/>
<dbReference type="CDD" id="cd07023">
    <property type="entry name" value="S49_Sppa_N_C"/>
    <property type="match status" value="1"/>
</dbReference>
<dbReference type="AlphaFoldDB" id="A0AAF0CVU7"/>
<keyword evidence="8" id="KW-1185">Reference proteome</keyword>
<dbReference type="PANTHER" id="PTHR42987">
    <property type="entry name" value="PEPTIDASE S49"/>
    <property type="match status" value="1"/>
</dbReference>
<keyword evidence="4" id="KW-0720">Serine protease</keyword>
<dbReference type="NCBIfam" id="TIGR00706">
    <property type="entry name" value="SppA_dom"/>
    <property type="match status" value="1"/>
</dbReference>
<dbReference type="SUPFAM" id="SSF52096">
    <property type="entry name" value="ClpP/crotonase"/>
    <property type="match status" value="1"/>
</dbReference>
<protein>
    <submittedName>
        <fullName evidence="7">Signal peptide peptidase SppA</fullName>
    </submittedName>
</protein>
<dbReference type="InterPro" id="IPR047272">
    <property type="entry name" value="S49_SppA_C"/>
</dbReference>
<accession>A0AAF0CVU7</accession>
<evidence type="ECO:0000256" key="5">
    <source>
        <dbReference type="SAM" id="SignalP"/>
    </source>
</evidence>
<evidence type="ECO:0000256" key="3">
    <source>
        <dbReference type="ARBA" id="ARBA00022801"/>
    </source>
</evidence>
<organism evidence="7 8">
    <name type="scientific">Vagococcus intermedius</name>
    <dbReference type="NCBI Taxonomy" id="2991418"/>
    <lineage>
        <taxon>Bacteria</taxon>
        <taxon>Bacillati</taxon>
        <taxon>Bacillota</taxon>
        <taxon>Bacilli</taxon>
        <taxon>Lactobacillales</taxon>
        <taxon>Enterococcaceae</taxon>
        <taxon>Vagococcus</taxon>
    </lineage>
</organism>
<dbReference type="RefSeq" id="WP_275469623.1">
    <property type="nucleotide sequence ID" value="NZ_CP110232.1"/>
</dbReference>
<feature type="domain" description="Peptidase S49" evidence="6">
    <location>
        <begin position="123"/>
        <end position="274"/>
    </location>
</feature>
<evidence type="ECO:0000313" key="7">
    <source>
        <dbReference type="EMBL" id="WEG73823.1"/>
    </source>
</evidence>
<keyword evidence="3" id="KW-0378">Hydrolase</keyword>
<dbReference type="Pfam" id="PF01343">
    <property type="entry name" value="Peptidase_S49"/>
    <property type="match status" value="1"/>
</dbReference>
<dbReference type="KEGG" id="vie:OL234_02610"/>
<name>A0AAF0CVU7_9ENTE</name>
<keyword evidence="2" id="KW-0645">Protease</keyword>
<dbReference type="GO" id="GO:0008236">
    <property type="term" value="F:serine-type peptidase activity"/>
    <property type="evidence" value="ECO:0007669"/>
    <property type="project" value="UniProtKB-KW"/>
</dbReference>
<gene>
    <name evidence="7" type="primary">sppA</name>
    <name evidence="7" type="ORF">OL234_02610</name>
</gene>
<evidence type="ECO:0000313" key="8">
    <source>
        <dbReference type="Proteomes" id="UP001179647"/>
    </source>
</evidence>
<evidence type="ECO:0000259" key="6">
    <source>
        <dbReference type="Pfam" id="PF01343"/>
    </source>
</evidence>
<evidence type="ECO:0000256" key="2">
    <source>
        <dbReference type="ARBA" id="ARBA00022670"/>
    </source>
</evidence>
<evidence type="ECO:0000256" key="1">
    <source>
        <dbReference type="ARBA" id="ARBA00008683"/>
    </source>
</evidence>
<feature type="signal peptide" evidence="5">
    <location>
        <begin position="1"/>
        <end position="23"/>
    </location>
</feature>
<keyword evidence="5" id="KW-0732">Signal</keyword>
<dbReference type="InterPro" id="IPR004635">
    <property type="entry name" value="Pept_S49_SppA"/>
</dbReference>
<evidence type="ECO:0000256" key="4">
    <source>
        <dbReference type="ARBA" id="ARBA00022825"/>
    </source>
</evidence>
<dbReference type="InterPro" id="IPR029045">
    <property type="entry name" value="ClpP/crotonase-like_dom_sf"/>
</dbReference>
<dbReference type="Proteomes" id="UP001179647">
    <property type="component" value="Chromosome"/>
</dbReference>
<sequence>MNKKRWIAVGIAAGLLLATSLVAVPDAKTELTSHMTDSQLSEVVINERDDNQKIALLQLDGTIGPTESAGLFGSEGYNHDFFMSQLKAIEGDETVKGVLLEVNTPGGGVYESAEIARELTKIQKDRKIPLYVSMKNMAASGGYYVSAKADKIFATEETMTGSIGVIMTGLNMSEFFDKIGFKDETVKSGQFKDIGSSTRKWTKEERDVLQKNIDSSYNRFVKLVAEGRGMSEEAVKKIADGRIYDGQQAKENGLVDELGYPDEALEALRKEHKLRDASVISYDNTNNSFAKSLGGNWLSSAINQLTGFKSQSPLNQSLMPKEEVSPLEMMYLYGGE</sequence>
<dbReference type="EMBL" id="CP110232">
    <property type="protein sequence ID" value="WEG73823.1"/>
    <property type="molecule type" value="Genomic_DNA"/>
</dbReference>
<dbReference type="InterPro" id="IPR002142">
    <property type="entry name" value="Peptidase_S49"/>
</dbReference>
<dbReference type="Gene3D" id="3.90.226.10">
    <property type="entry name" value="2-enoyl-CoA Hydratase, Chain A, domain 1"/>
    <property type="match status" value="2"/>
</dbReference>